<dbReference type="InterPro" id="IPR029055">
    <property type="entry name" value="Ntn_hydrolases_N"/>
</dbReference>
<dbReference type="STRING" id="765915.A0A1Y2HTU7"/>
<evidence type="ECO:0000313" key="1">
    <source>
        <dbReference type="EMBL" id="ORZ38015.1"/>
    </source>
</evidence>
<dbReference type="InterPro" id="IPR052896">
    <property type="entry name" value="GGT-like_enzyme"/>
</dbReference>
<dbReference type="SUPFAM" id="SSF56235">
    <property type="entry name" value="N-terminal nucleophile aminohydrolases (Ntn hydrolases)"/>
    <property type="match status" value="1"/>
</dbReference>
<accession>A0A1Y2HTU7</accession>
<dbReference type="InterPro" id="IPR043137">
    <property type="entry name" value="GGT_ssub_C"/>
</dbReference>
<protein>
    <submittedName>
        <fullName evidence="1">Gamma-glutamyltranspeptidase</fullName>
    </submittedName>
</protein>
<dbReference type="EMBL" id="MCFL01000010">
    <property type="protein sequence ID" value="ORZ38015.1"/>
    <property type="molecule type" value="Genomic_DNA"/>
</dbReference>
<dbReference type="Gene3D" id="1.10.246.130">
    <property type="match status" value="1"/>
</dbReference>
<feature type="non-terminal residue" evidence="1">
    <location>
        <position position="617"/>
    </location>
</feature>
<dbReference type="AlphaFoldDB" id="A0A1Y2HTU7"/>
<dbReference type="OrthoDB" id="2015213at2759"/>
<keyword evidence="2" id="KW-1185">Reference proteome</keyword>
<proteinExistence type="predicted"/>
<dbReference type="InterPro" id="IPR043138">
    <property type="entry name" value="GGT_lsub"/>
</dbReference>
<name>A0A1Y2HTU7_9FUNG</name>
<evidence type="ECO:0000313" key="2">
    <source>
        <dbReference type="Proteomes" id="UP000193411"/>
    </source>
</evidence>
<dbReference type="PANTHER" id="PTHR43881">
    <property type="entry name" value="GAMMA-GLUTAMYLTRANSPEPTIDASE (AFU_ORTHOLOGUE AFUA_4G13580)"/>
    <property type="match status" value="1"/>
</dbReference>
<gene>
    <name evidence="1" type="ORF">BCR44DRAFT_37053</name>
</gene>
<dbReference type="Proteomes" id="UP000193411">
    <property type="component" value="Unassembled WGS sequence"/>
</dbReference>
<comment type="caution">
    <text evidence="1">The sequence shown here is derived from an EMBL/GenBank/DDBJ whole genome shotgun (WGS) entry which is preliminary data.</text>
</comment>
<organism evidence="1 2">
    <name type="scientific">Catenaria anguillulae PL171</name>
    <dbReference type="NCBI Taxonomy" id="765915"/>
    <lineage>
        <taxon>Eukaryota</taxon>
        <taxon>Fungi</taxon>
        <taxon>Fungi incertae sedis</taxon>
        <taxon>Blastocladiomycota</taxon>
        <taxon>Blastocladiomycetes</taxon>
        <taxon>Blastocladiales</taxon>
        <taxon>Catenariaceae</taxon>
        <taxon>Catenaria</taxon>
    </lineage>
</organism>
<reference evidence="1 2" key="1">
    <citation type="submission" date="2016-07" db="EMBL/GenBank/DDBJ databases">
        <title>Pervasive Adenine N6-methylation of Active Genes in Fungi.</title>
        <authorList>
            <consortium name="DOE Joint Genome Institute"/>
            <person name="Mondo S.J."/>
            <person name="Dannebaum R.O."/>
            <person name="Kuo R.C."/>
            <person name="Labutti K."/>
            <person name="Haridas S."/>
            <person name="Kuo A."/>
            <person name="Salamov A."/>
            <person name="Ahrendt S.R."/>
            <person name="Lipzen A."/>
            <person name="Sullivan W."/>
            <person name="Andreopoulos W.B."/>
            <person name="Clum A."/>
            <person name="Lindquist E."/>
            <person name="Daum C."/>
            <person name="Ramamoorthy G.K."/>
            <person name="Gryganskyi A."/>
            <person name="Culley D."/>
            <person name="Magnuson J.K."/>
            <person name="James T.Y."/>
            <person name="O'Malley M.A."/>
            <person name="Stajich J.E."/>
            <person name="Spatafora J.W."/>
            <person name="Visel A."/>
            <person name="Grigoriev I.V."/>
        </authorList>
    </citation>
    <scope>NUCLEOTIDE SEQUENCE [LARGE SCALE GENOMIC DNA]</scope>
    <source>
        <strain evidence="1 2">PL171</strain>
    </source>
</reference>
<dbReference type="PRINTS" id="PR01210">
    <property type="entry name" value="GGTRANSPTASE"/>
</dbReference>
<dbReference type="PANTHER" id="PTHR43881:SF1">
    <property type="entry name" value="GAMMA-GLUTAMYLTRANSPEPTIDASE (AFU_ORTHOLOGUE AFUA_4G13580)"/>
    <property type="match status" value="1"/>
</dbReference>
<sequence>MDPAYPPQRPLLATHSRRSAVLARSHVVATSQPLATQIGHQILSQFPDANAADAAIAIAAALNVLEPGSCGIGGDMFCLYYSATDQTVKAINGSGRSPAALTLELARKLHPDARDRLPASSPHAITVPGAVMGWHDTYHRFGSGKVKWAELLAPAIDLAQHGFPVSRISSAQWVGSEARLKAASPNAAEMLMPGTSKAPLEGEWMQLPNLARTLREVADKGAKDGFYRGRIAEAIVGEVQRLGGVMHLDDLEAHASTFEDPISIEYGPVRLWECAPNGQGLVAILALAILDKAHELGVIPTRPEDLLADHLATASTASPTVPTTYAHLLIQAIGLAFAEGQAHITDPSIVPPADTLAKLLSPTHLTHLASKLSATSRGAAGAGAPFAHTDTVYFSVGDAHGNACSFIFSNYMGFGHGAIPQGCGFTLQNRGCGFVLDATSVNVLGPRKRAYHTIIPGMLTDAASGKLVAAMGVMGGYMQPQGHVQVLMQYLAARECERRVKERAGGKCPVARFGDPQSALDAKRFLIQPEERLDQCEGGVVVPVDVEQGMLSANQLDELRALGHVVREVPLHVISMFGRGQWVGRVHADEATRNRGGPEGWWLGASDGRADGCAFGS</sequence>
<dbReference type="Pfam" id="PF01019">
    <property type="entry name" value="G_glu_transpept"/>
    <property type="match status" value="1"/>
</dbReference>
<dbReference type="Gene3D" id="3.60.20.40">
    <property type="match status" value="1"/>
</dbReference>